<dbReference type="PANTHER" id="PTHR14592">
    <property type="entry name" value="UNCHARACTERIZED FAM3"/>
    <property type="match status" value="1"/>
</dbReference>
<evidence type="ECO:0000256" key="2">
    <source>
        <dbReference type="ARBA" id="ARBA00010905"/>
    </source>
</evidence>
<dbReference type="Pfam" id="PF15711">
    <property type="entry name" value="ILEI"/>
    <property type="match status" value="1"/>
</dbReference>
<comment type="caution">
    <text evidence="10">The sequence shown here is derived from an EMBL/GenBank/DDBJ whole genome shotgun (WGS) entry which is preliminary data.</text>
</comment>
<keyword evidence="8" id="KW-1133">Transmembrane helix</keyword>
<evidence type="ECO:0000259" key="9">
    <source>
        <dbReference type="Pfam" id="PF15711"/>
    </source>
</evidence>
<dbReference type="Proteomes" id="UP000295070">
    <property type="component" value="Unassembled WGS sequence"/>
</dbReference>
<keyword evidence="8" id="KW-0472">Membrane</keyword>
<keyword evidence="5 7" id="KW-0430">Lectin</keyword>
<keyword evidence="4" id="KW-0732">Signal</keyword>
<accession>A0A484BXW9</accession>
<dbReference type="InterPro" id="IPR039477">
    <property type="entry name" value="ILEI/PANDER_dom"/>
</dbReference>
<dbReference type="InterPro" id="IPR039220">
    <property type="entry name" value="FAM3"/>
</dbReference>
<keyword evidence="3" id="KW-0964">Secreted</keyword>
<evidence type="ECO:0000313" key="10">
    <source>
        <dbReference type="EMBL" id="TDG95940.1"/>
    </source>
</evidence>
<feature type="domain" description="ILEI/PANDER" evidence="9">
    <location>
        <begin position="119"/>
        <end position="206"/>
    </location>
</feature>
<evidence type="ECO:0000256" key="4">
    <source>
        <dbReference type="ARBA" id="ARBA00022729"/>
    </source>
</evidence>
<reference evidence="10 11" key="1">
    <citation type="submission" date="2019-01" db="EMBL/GenBank/DDBJ databases">
        <title>A chromosome-scale genome assembly of the yellow perch, Perca flavescens.</title>
        <authorList>
            <person name="Feron R."/>
            <person name="Morvezen R."/>
            <person name="Bestin A."/>
            <person name="Haffray P."/>
            <person name="Klopp C."/>
            <person name="Zahm M."/>
            <person name="Cabau C."/>
            <person name="Roques C."/>
            <person name="Donnadieu C."/>
            <person name="Bouchez O."/>
            <person name="Christie M."/>
            <person name="Larson W."/>
            <person name="Guiguen Y."/>
        </authorList>
    </citation>
    <scope>NUCLEOTIDE SEQUENCE [LARGE SCALE GENOMIC DNA]</scope>
    <source>
        <strain evidence="10">YP-PL-M2</strain>
        <tissue evidence="10">Blood</tissue>
    </source>
</reference>
<organism evidence="10 11">
    <name type="scientific">Perca flavescens</name>
    <name type="common">American yellow perch</name>
    <name type="synonym">Morone flavescens</name>
    <dbReference type="NCBI Taxonomy" id="8167"/>
    <lineage>
        <taxon>Eukaryota</taxon>
        <taxon>Metazoa</taxon>
        <taxon>Chordata</taxon>
        <taxon>Craniata</taxon>
        <taxon>Vertebrata</taxon>
        <taxon>Euteleostomi</taxon>
        <taxon>Actinopterygii</taxon>
        <taxon>Neopterygii</taxon>
        <taxon>Teleostei</taxon>
        <taxon>Neoteleostei</taxon>
        <taxon>Acanthomorphata</taxon>
        <taxon>Eupercaria</taxon>
        <taxon>Perciformes</taxon>
        <taxon>Percoidei</taxon>
        <taxon>Percidae</taxon>
        <taxon>Percinae</taxon>
        <taxon>Perca</taxon>
    </lineage>
</organism>
<comment type="similarity">
    <text evidence="2">Belongs to the FAM3 family.</text>
</comment>
<evidence type="ECO:0000256" key="1">
    <source>
        <dbReference type="ARBA" id="ARBA00004613"/>
    </source>
</evidence>
<gene>
    <name evidence="10" type="ORF">EPR50_G00243620</name>
</gene>
<feature type="transmembrane region" description="Helical" evidence="8">
    <location>
        <begin position="21"/>
        <end position="40"/>
    </location>
</feature>
<dbReference type="STRING" id="8167.A0A484BXW9"/>
<proteinExistence type="inferred from homology"/>
<keyword evidence="6" id="KW-1015">Disulfide bond</keyword>
<protein>
    <recommendedName>
        <fullName evidence="9">ILEI/PANDER domain-containing protein</fullName>
    </recommendedName>
</protein>
<dbReference type="PROSITE" id="PS52031">
    <property type="entry name" value="GG_LECTIN"/>
    <property type="match status" value="1"/>
</dbReference>
<dbReference type="GO" id="GO:0030246">
    <property type="term" value="F:carbohydrate binding"/>
    <property type="evidence" value="ECO:0007669"/>
    <property type="project" value="UniProtKB-UniRule"/>
</dbReference>
<dbReference type="InterPro" id="IPR039475">
    <property type="entry name" value="ILEI_FAM3C"/>
</dbReference>
<comment type="subcellular location">
    <subcellularLocation>
        <location evidence="1">Secreted</location>
    </subcellularLocation>
</comment>
<dbReference type="AlphaFoldDB" id="A0A484BXW9"/>
<evidence type="ECO:0000256" key="5">
    <source>
        <dbReference type="ARBA" id="ARBA00022734"/>
    </source>
</evidence>
<keyword evidence="8" id="KW-0812">Transmembrane</keyword>
<evidence type="ECO:0000256" key="8">
    <source>
        <dbReference type="SAM" id="Phobius"/>
    </source>
</evidence>
<evidence type="ECO:0000313" key="11">
    <source>
        <dbReference type="Proteomes" id="UP000295070"/>
    </source>
</evidence>
<evidence type="ECO:0000256" key="7">
    <source>
        <dbReference type="PROSITE-ProRule" id="PRU01375"/>
    </source>
</evidence>
<dbReference type="EMBL" id="SCKG01000032">
    <property type="protein sequence ID" value="TDG95940.1"/>
    <property type="molecule type" value="Genomic_DNA"/>
</dbReference>
<evidence type="ECO:0000256" key="6">
    <source>
        <dbReference type="ARBA" id="ARBA00023157"/>
    </source>
</evidence>
<keyword evidence="11" id="KW-1185">Reference proteome</keyword>
<dbReference type="GO" id="GO:0005576">
    <property type="term" value="C:extracellular region"/>
    <property type="evidence" value="ECO:0007669"/>
    <property type="project" value="UniProtKB-SubCell"/>
</dbReference>
<evidence type="ECO:0000256" key="3">
    <source>
        <dbReference type="ARBA" id="ARBA00022525"/>
    </source>
</evidence>
<dbReference type="CDD" id="cd13940">
    <property type="entry name" value="ILEI_FAM3C"/>
    <property type="match status" value="1"/>
</dbReference>
<name>A0A484BXW9_PERFV</name>
<sequence>MLTVTVGKTRMARRQNFSAKLLVKYMLVLVPAAVLLTVLLQKYTIPFKDDLWRALSDGLQKSGPASRAPSKGPCDMVRDCPDEHFSFYVRSGAANVVAPKICLRNKLVLGSVLNNAGPGINIVTINGKTGDVVKTAHFDMYSGDVKPLVEFLKSMEKGAVVLMASYDDPSTKLDEEARKLIAELGSLSVKSLGFRDNWVFVGGKGASVHSNFEKYQKNDSTKNKYENWPELIEIQGCIPKYLD</sequence>